<dbReference type="Proteomes" id="UP000325211">
    <property type="component" value="Chromosome"/>
</dbReference>
<feature type="compositionally biased region" description="Low complexity" evidence="3">
    <location>
        <begin position="241"/>
        <end position="250"/>
    </location>
</feature>
<dbReference type="EMBL" id="CP029190">
    <property type="protein sequence ID" value="QES50838.1"/>
    <property type="molecule type" value="Genomic_DNA"/>
</dbReference>
<dbReference type="InterPro" id="IPR018392">
    <property type="entry name" value="LysM"/>
</dbReference>
<dbReference type="InterPro" id="IPR036779">
    <property type="entry name" value="LysM_dom_sf"/>
</dbReference>
<evidence type="ECO:0000313" key="6">
    <source>
        <dbReference type="EMBL" id="QES50838.1"/>
    </source>
</evidence>
<dbReference type="InterPro" id="IPR010618">
    <property type="entry name" value="RPF"/>
</dbReference>
<dbReference type="Gene3D" id="1.10.530.10">
    <property type="match status" value="1"/>
</dbReference>
<name>A0A5P2D9T6_STRVZ</name>
<feature type="domain" description="LysM" evidence="5">
    <location>
        <begin position="147"/>
        <end position="196"/>
    </location>
</feature>
<feature type="compositionally biased region" description="Low complexity" evidence="3">
    <location>
        <begin position="41"/>
        <end position="50"/>
    </location>
</feature>
<accession>A0A5P2D9T6</accession>
<dbReference type="SUPFAM" id="SSF54106">
    <property type="entry name" value="LysM domain"/>
    <property type="match status" value="1"/>
</dbReference>
<feature type="compositionally biased region" description="Low complexity" evidence="3">
    <location>
        <begin position="268"/>
        <end position="279"/>
    </location>
</feature>
<evidence type="ECO:0000259" key="5">
    <source>
        <dbReference type="PROSITE" id="PS51782"/>
    </source>
</evidence>
<feature type="compositionally biased region" description="Pro residues" evidence="3">
    <location>
        <begin position="198"/>
        <end position="240"/>
    </location>
</feature>
<evidence type="ECO:0000256" key="4">
    <source>
        <dbReference type="SAM" id="SignalP"/>
    </source>
</evidence>
<keyword evidence="2" id="KW-0378">Hydrolase</keyword>
<evidence type="ECO:0000313" key="7">
    <source>
        <dbReference type="Proteomes" id="UP000325211"/>
    </source>
</evidence>
<dbReference type="OrthoDB" id="1404170at2"/>
<dbReference type="Pfam" id="PF06737">
    <property type="entry name" value="Transglycosylas"/>
    <property type="match status" value="1"/>
</dbReference>
<feature type="chain" id="PRO_5024931724" evidence="4">
    <location>
        <begin position="32"/>
        <end position="279"/>
    </location>
</feature>
<keyword evidence="4" id="KW-0732">Signal</keyword>
<dbReference type="Pfam" id="PF01476">
    <property type="entry name" value="LysM"/>
    <property type="match status" value="1"/>
</dbReference>
<feature type="region of interest" description="Disordered" evidence="3">
    <location>
        <begin position="31"/>
        <end position="50"/>
    </location>
</feature>
<evidence type="ECO:0000256" key="3">
    <source>
        <dbReference type="SAM" id="MobiDB-lite"/>
    </source>
</evidence>
<dbReference type="CDD" id="cd13925">
    <property type="entry name" value="RPF"/>
    <property type="match status" value="1"/>
</dbReference>
<dbReference type="CDD" id="cd00118">
    <property type="entry name" value="LysM"/>
    <property type="match status" value="1"/>
</dbReference>
<organism evidence="6 7">
    <name type="scientific">Streptomyces venezuelae</name>
    <dbReference type="NCBI Taxonomy" id="54571"/>
    <lineage>
        <taxon>Bacteria</taxon>
        <taxon>Bacillati</taxon>
        <taxon>Actinomycetota</taxon>
        <taxon>Actinomycetes</taxon>
        <taxon>Kitasatosporales</taxon>
        <taxon>Streptomycetaceae</taxon>
        <taxon>Streptomyces</taxon>
    </lineage>
</organism>
<reference evidence="6 7" key="1">
    <citation type="submission" date="2018-05" db="EMBL/GenBank/DDBJ databases">
        <title>Streptomyces venezuelae.</title>
        <authorList>
            <person name="Kim W."/>
            <person name="Lee N."/>
            <person name="Cho B.-K."/>
        </authorList>
    </citation>
    <scope>NUCLEOTIDE SEQUENCE [LARGE SCALE GENOMIC DNA]</scope>
    <source>
        <strain evidence="6 7">ATCC 21782</strain>
    </source>
</reference>
<protein>
    <submittedName>
        <fullName evidence="6">Peptidoglycan-binding protein</fullName>
    </submittedName>
</protein>
<dbReference type="SUPFAM" id="SSF53955">
    <property type="entry name" value="Lysozyme-like"/>
    <property type="match status" value="1"/>
</dbReference>
<dbReference type="InterPro" id="IPR023346">
    <property type="entry name" value="Lysozyme-like_dom_sf"/>
</dbReference>
<dbReference type="SMART" id="SM00257">
    <property type="entry name" value="LysM"/>
    <property type="match status" value="1"/>
</dbReference>
<comment type="similarity">
    <text evidence="1">Belongs to the transglycosylase family. Rpf subfamily.</text>
</comment>
<proteinExistence type="inferred from homology"/>
<dbReference type="GO" id="GO:0016787">
    <property type="term" value="F:hydrolase activity"/>
    <property type="evidence" value="ECO:0007669"/>
    <property type="project" value="UniProtKB-KW"/>
</dbReference>
<dbReference type="AlphaFoldDB" id="A0A5P2D9T6"/>
<feature type="region of interest" description="Disordered" evidence="3">
    <location>
        <begin position="184"/>
        <end position="279"/>
    </location>
</feature>
<feature type="compositionally biased region" description="Pro residues" evidence="3">
    <location>
        <begin position="251"/>
        <end position="267"/>
    </location>
</feature>
<evidence type="ECO:0000256" key="2">
    <source>
        <dbReference type="ARBA" id="ARBA00022801"/>
    </source>
</evidence>
<dbReference type="Gene3D" id="3.10.350.10">
    <property type="entry name" value="LysM domain"/>
    <property type="match status" value="1"/>
</dbReference>
<evidence type="ECO:0000256" key="1">
    <source>
        <dbReference type="ARBA" id="ARBA00010830"/>
    </source>
</evidence>
<dbReference type="PROSITE" id="PS51782">
    <property type="entry name" value="LYSM"/>
    <property type="match status" value="1"/>
</dbReference>
<sequence length="279" mass="28571">MPHLRIRRAVQAVLAALVLALAPLPYSPAGAAPPPPPAPGPAGSAAVGSPGVIGSGPGDCGPGRLWPWDCVADCESGGRWNINTGNGFYGGLQFWQPTWEDHGGLQFAPRADLATRPQQIRVAEELLGTQGWEAWPECSRRYGLAGRAHVVRPGDTLVSVARKHRVGGGWQALYAANRAGLGPDPGTLKVGTHLTLPPTAPQPQPQPQPQPVPVPVAVPTPVPSPGVEPAPVPVAPPSRGPEPGAASEPPTAQPQPAPAPVPTPVPSPSAATEPSPTQP</sequence>
<gene>
    <name evidence="6" type="ORF">DEJ50_26400</name>
</gene>
<feature type="compositionally biased region" description="Pro residues" evidence="3">
    <location>
        <begin position="31"/>
        <end position="40"/>
    </location>
</feature>
<feature type="signal peptide" evidence="4">
    <location>
        <begin position="1"/>
        <end position="31"/>
    </location>
</feature>